<comment type="caution">
    <text evidence="1">The sequence shown here is derived from an EMBL/GenBank/DDBJ whole genome shotgun (WGS) entry which is preliminary data.</text>
</comment>
<sequence length="272" mass="30194">MDTSVPKFNAIHWDQFLHVPWSPSNISRSDFTQSLSGENLERDDLGSRPGTATSTTFHPGANTYHLPPDIVLVSLDLVCFHVHAELLLIVSQNGLNFLLSPAVLSSDYARTRRPQQAYVDVPEQSHILNIILHVAYGLSVDPYAPTFEMLSQALNRLPIYGIEPKIATTSLSAFHSTLMTHAPTTPIELYILASKHDCLDLAASVSPFLFSYRVENMTDTTAKSIGPVYLARLFSLQRKRLAALGEILRPAKLILPFGHFRPMHHVLSASKV</sequence>
<name>A0ABR2ZBA2_9AGAR</name>
<evidence type="ECO:0000313" key="1">
    <source>
        <dbReference type="EMBL" id="KAL0058229.1"/>
    </source>
</evidence>
<dbReference type="EMBL" id="JBBXMP010000345">
    <property type="protein sequence ID" value="KAL0058229.1"/>
    <property type="molecule type" value="Genomic_DNA"/>
</dbReference>
<keyword evidence="2" id="KW-1185">Reference proteome</keyword>
<gene>
    <name evidence="1" type="ORF">AAF712_015096</name>
</gene>
<reference evidence="1 2" key="1">
    <citation type="submission" date="2024-05" db="EMBL/GenBank/DDBJ databases">
        <title>A draft genome resource for the thread blight pathogen Marasmius tenuissimus strain MS-2.</title>
        <authorList>
            <person name="Yulfo-Soto G.E."/>
            <person name="Baruah I.K."/>
            <person name="Amoako-Attah I."/>
            <person name="Bukari Y."/>
            <person name="Meinhardt L.W."/>
            <person name="Bailey B.A."/>
            <person name="Cohen S.P."/>
        </authorList>
    </citation>
    <scope>NUCLEOTIDE SEQUENCE [LARGE SCALE GENOMIC DNA]</scope>
    <source>
        <strain evidence="1 2">MS-2</strain>
    </source>
</reference>
<evidence type="ECO:0008006" key="3">
    <source>
        <dbReference type="Google" id="ProtNLM"/>
    </source>
</evidence>
<protein>
    <recommendedName>
        <fullName evidence="3">BTB domain-containing protein</fullName>
    </recommendedName>
</protein>
<accession>A0ABR2ZBA2</accession>
<dbReference type="Proteomes" id="UP001437256">
    <property type="component" value="Unassembled WGS sequence"/>
</dbReference>
<proteinExistence type="predicted"/>
<organism evidence="1 2">
    <name type="scientific">Marasmius tenuissimus</name>
    <dbReference type="NCBI Taxonomy" id="585030"/>
    <lineage>
        <taxon>Eukaryota</taxon>
        <taxon>Fungi</taxon>
        <taxon>Dikarya</taxon>
        <taxon>Basidiomycota</taxon>
        <taxon>Agaricomycotina</taxon>
        <taxon>Agaricomycetes</taxon>
        <taxon>Agaricomycetidae</taxon>
        <taxon>Agaricales</taxon>
        <taxon>Marasmiineae</taxon>
        <taxon>Marasmiaceae</taxon>
        <taxon>Marasmius</taxon>
    </lineage>
</organism>
<evidence type="ECO:0000313" key="2">
    <source>
        <dbReference type="Proteomes" id="UP001437256"/>
    </source>
</evidence>